<evidence type="ECO:0000313" key="1">
    <source>
        <dbReference type="EMBL" id="GIY55624.1"/>
    </source>
</evidence>
<dbReference type="EMBL" id="BPLR01012660">
    <property type="protein sequence ID" value="GIY55624.1"/>
    <property type="molecule type" value="Genomic_DNA"/>
</dbReference>
<evidence type="ECO:0000313" key="2">
    <source>
        <dbReference type="Proteomes" id="UP001054945"/>
    </source>
</evidence>
<accession>A0AAV4UD66</accession>
<name>A0AAV4UD66_CAEEX</name>
<organism evidence="1 2">
    <name type="scientific">Caerostris extrusa</name>
    <name type="common">Bark spider</name>
    <name type="synonym">Caerostris bankana</name>
    <dbReference type="NCBI Taxonomy" id="172846"/>
    <lineage>
        <taxon>Eukaryota</taxon>
        <taxon>Metazoa</taxon>
        <taxon>Ecdysozoa</taxon>
        <taxon>Arthropoda</taxon>
        <taxon>Chelicerata</taxon>
        <taxon>Arachnida</taxon>
        <taxon>Araneae</taxon>
        <taxon>Araneomorphae</taxon>
        <taxon>Entelegynae</taxon>
        <taxon>Araneoidea</taxon>
        <taxon>Araneidae</taxon>
        <taxon>Caerostris</taxon>
    </lineage>
</organism>
<gene>
    <name evidence="1" type="ORF">CEXT_755091</name>
</gene>
<sequence>MVFKDLMEWKLPMSRGRILGDLSIICWELSSSVIKADGHVRHDPEDSRSSQIRRRRLRATEERVQLESLLLTETSV</sequence>
<comment type="caution">
    <text evidence="1">The sequence shown here is derived from an EMBL/GenBank/DDBJ whole genome shotgun (WGS) entry which is preliminary data.</text>
</comment>
<keyword evidence="2" id="KW-1185">Reference proteome</keyword>
<dbReference type="Proteomes" id="UP001054945">
    <property type="component" value="Unassembled WGS sequence"/>
</dbReference>
<protein>
    <submittedName>
        <fullName evidence="1">Uncharacterized protein</fullName>
    </submittedName>
</protein>
<dbReference type="AlphaFoldDB" id="A0AAV4UD66"/>
<reference evidence="1 2" key="1">
    <citation type="submission" date="2021-06" db="EMBL/GenBank/DDBJ databases">
        <title>Caerostris extrusa draft genome.</title>
        <authorList>
            <person name="Kono N."/>
            <person name="Arakawa K."/>
        </authorList>
    </citation>
    <scope>NUCLEOTIDE SEQUENCE [LARGE SCALE GENOMIC DNA]</scope>
</reference>
<proteinExistence type="predicted"/>